<dbReference type="FunCoup" id="A0A2J7R556">
    <property type="interactions" value="409"/>
</dbReference>
<dbReference type="PANTHER" id="PTHR12276:SF115">
    <property type="entry name" value="FI19443P1"/>
    <property type="match status" value="1"/>
</dbReference>
<evidence type="ECO:0000256" key="1">
    <source>
        <dbReference type="ARBA" id="ARBA00004496"/>
    </source>
</evidence>
<dbReference type="Proteomes" id="UP000235965">
    <property type="component" value="Unassembled WGS sequence"/>
</dbReference>
<dbReference type="SMART" id="SM00273">
    <property type="entry name" value="ENTH"/>
    <property type="match status" value="1"/>
</dbReference>
<dbReference type="CDD" id="cd16990">
    <property type="entry name" value="ENTH_Epsin"/>
    <property type="match status" value="1"/>
</dbReference>
<dbReference type="InterPro" id="IPR013809">
    <property type="entry name" value="ENTH"/>
</dbReference>
<dbReference type="GO" id="GO:0005543">
    <property type="term" value="F:phospholipid binding"/>
    <property type="evidence" value="ECO:0007669"/>
    <property type="project" value="TreeGrafter"/>
</dbReference>
<keyword evidence="3" id="KW-0963">Cytoplasm</keyword>
<dbReference type="PROSITE" id="PS50942">
    <property type="entry name" value="ENTH"/>
    <property type="match status" value="1"/>
</dbReference>
<keyword evidence="4" id="KW-0597">Phosphoprotein</keyword>
<keyword evidence="9" id="KW-1185">Reference proteome</keyword>
<reference evidence="8 9" key="1">
    <citation type="submission" date="2017-12" db="EMBL/GenBank/DDBJ databases">
        <title>Hemimetabolous genomes reveal molecular basis of termite eusociality.</title>
        <authorList>
            <person name="Harrison M.C."/>
            <person name="Jongepier E."/>
            <person name="Robertson H.M."/>
            <person name="Arning N."/>
            <person name="Bitard-Feildel T."/>
            <person name="Chao H."/>
            <person name="Childers C.P."/>
            <person name="Dinh H."/>
            <person name="Doddapaneni H."/>
            <person name="Dugan S."/>
            <person name="Gowin J."/>
            <person name="Greiner C."/>
            <person name="Han Y."/>
            <person name="Hu H."/>
            <person name="Hughes D.S.T."/>
            <person name="Huylmans A.-K."/>
            <person name="Kemena C."/>
            <person name="Kremer L.P.M."/>
            <person name="Lee S.L."/>
            <person name="Lopez-Ezquerra A."/>
            <person name="Mallet L."/>
            <person name="Monroy-Kuhn J.M."/>
            <person name="Moser A."/>
            <person name="Murali S.C."/>
            <person name="Muzny D.M."/>
            <person name="Otani S."/>
            <person name="Piulachs M.-D."/>
            <person name="Poelchau M."/>
            <person name="Qu J."/>
            <person name="Schaub F."/>
            <person name="Wada-Katsumata A."/>
            <person name="Worley K.C."/>
            <person name="Xie Q."/>
            <person name="Ylla G."/>
            <person name="Poulsen M."/>
            <person name="Gibbs R.A."/>
            <person name="Schal C."/>
            <person name="Richards S."/>
            <person name="Belles X."/>
            <person name="Korb J."/>
            <person name="Bornberg-Bauer E."/>
        </authorList>
    </citation>
    <scope>NUCLEOTIDE SEQUENCE [LARGE SCALE GENOMIC DNA]</scope>
    <source>
        <tissue evidence="8">Whole body</tissue>
    </source>
</reference>
<dbReference type="PANTHER" id="PTHR12276">
    <property type="entry name" value="EPSIN/ENT-RELATED"/>
    <property type="match status" value="1"/>
</dbReference>
<dbReference type="AlphaFoldDB" id="A0A2J7R556"/>
<comment type="similarity">
    <text evidence="2">Belongs to the epsin family.</text>
</comment>
<feature type="region of interest" description="Disordered" evidence="6">
    <location>
        <begin position="361"/>
        <end position="382"/>
    </location>
</feature>
<comment type="caution">
    <text evidence="8">The sequence shown here is derived from an EMBL/GenBank/DDBJ whole genome shotgun (WGS) entry which is preliminary data.</text>
</comment>
<keyword evidence="5" id="KW-0446">Lipid-binding</keyword>
<evidence type="ECO:0000256" key="3">
    <source>
        <dbReference type="ARBA" id="ARBA00022490"/>
    </source>
</evidence>
<dbReference type="GO" id="GO:0005768">
    <property type="term" value="C:endosome"/>
    <property type="evidence" value="ECO:0007669"/>
    <property type="project" value="TreeGrafter"/>
</dbReference>
<gene>
    <name evidence="8" type="ORF">B7P43_G03547</name>
</gene>
<name>A0A2J7R556_9NEOP</name>
<accession>A0A2J7R556</accession>
<feature type="region of interest" description="Disordered" evidence="6">
    <location>
        <begin position="507"/>
        <end position="536"/>
    </location>
</feature>
<evidence type="ECO:0000259" key="7">
    <source>
        <dbReference type="PROSITE" id="PS50942"/>
    </source>
</evidence>
<protein>
    <recommendedName>
        <fullName evidence="7">ENTH domain-containing protein</fullName>
    </recommendedName>
</protein>
<evidence type="ECO:0000313" key="9">
    <source>
        <dbReference type="Proteomes" id="UP000235965"/>
    </source>
</evidence>
<evidence type="ECO:0000256" key="6">
    <source>
        <dbReference type="SAM" id="MobiDB-lite"/>
    </source>
</evidence>
<sequence>MEDKQVNVAGLRRTIKNIVCNYSVAQIKVREATSNDPGRPRNTLMSEISDMTYNVIAFAEIMQIVWKRLNENGRNWRHVYKSLVLLEYLIKTGTRKVAQQSKDNIFVIQTLQDFHYFEEDKDQGLKVREKAKEIVSLLEDDERLQNERARALKLKKVFAKGASGIGSEGKDTVSRSRPSLPARSQGKVGGKSRNLETARPQSAGEEELQIEVALAMSREEAEEEEQRIRSDDVRLQLALSRCEEEFNRRHHSQGNTSSENQSYMLDLLGLNLVNHSTHPPHAAALDPWGFPQPLPLSPPARPQNIPWSIPASSVSNALTIAYPTSTVNPWTPVHSSAVELVSHKPTAPVDPWRAVLPQPPARPAAPANYTWTPNINTDHSSPGIARRRAGFSSPSGGHLDIDRPELNNCQVNNVNSLNNNNPFNMSLLGDSVESKQQQKKTLYSFLLENSNLVDLDNLMTVSKPPSVAPALSMETANPFAGVAALPPNLFQQQQQIRPGISQIRQQSFEGNVQGQESRESELDHAPTHRPVLPNPFLLTAQSNPFLS</sequence>
<dbReference type="EMBL" id="NEVH01007395">
    <property type="protein sequence ID" value="PNF35967.1"/>
    <property type="molecule type" value="Genomic_DNA"/>
</dbReference>
<dbReference type="Pfam" id="PF01417">
    <property type="entry name" value="ENTH"/>
    <property type="match status" value="1"/>
</dbReference>
<dbReference type="OrthoDB" id="4033880at2759"/>
<feature type="compositionally biased region" description="Polar residues" evidence="6">
    <location>
        <begin position="369"/>
        <end position="380"/>
    </location>
</feature>
<evidence type="ECO:0000256" key="5">
    <source>
        <dbReference type="ARBA" id="ARBA00023121"/>
    </source>
</evidence>
<dbReference type="PROSITE" id="PS50330">
    <property type="entry name" value="UIM"/>
    <property type="match status" value="1"/>
</dbReference>
<dbReference type="InterPro" id="IPR008942">
    <property type="entry name" value="ENTH_VHS"/>
</dbReference>
<dbReference type="GO" id="GO:0030125">
    <property type="term" value="C:clathrin vesicle coat"/>
    <property type="evidence" value="ECO:0007669"/>
    <property type="project" value="TreeGrafter"/>
</dbReference>
<comment type="subcellular location">
    <subcellularLocation>
        <location evidence="1">Cytoplasm</location>
    </subcellularLocation>
</comment>
<evidence type="ECO:0000256" key="4">
    <source>
        <dbReference type="ARBA" id="ARBA00022553"/>
    </source>
</evidence>
<feature type="compositionally biased region" description="Basic and acidic residues" evidence="6">
    <location>
        <begin position="516"/>
        <end position="526"/>
    </location>
</feature>
<feature type="region of interest" description="Disordered" evidence="6">
    <location>
        <begin position="164"/>
        <end position="206"/>
    </location>
</feature>
<evidence type="ECO:0000313" key="8">
    <source>
        <dbReference type="EMBL" id="PNF35967.1"/>
    </source>
</evidence>
<dbReference type="InterPro" id="IPR003903">
    <property type="entry name" value="UIM_dom"/>
</dbReference>
<dbReference type="Gene3D" id="1.25.40.90">
    <property type="match status" value="1"/>
</dbReference>
<dbReference type="FunFam" id="1.25.40.90:FF:000006">
    <property type="entry name" value="Clathrin interactor 1"/>
    <property type="match status" value="1"/>
</dbReference>
<dbReference type="GO" id="GO:0006897">
    <property type="term" value="P:endocytosis"/>
    <property type="evidence" value="ECO:0007669"/>
    <property type="project" value="TreeGrafter"/>
</dbReference>
<dbReference type="SUPFAM" id="SSF48464">
    <property type="entry name" value="ENTH/VHS domain"/>
    <property type="match status" value="1"/>
</dbReference>
<dbReference type="GO" id="GO:0030276">
    <property type="term" value="F:clathrin binding"/>
    <property type="evidence" value="ECO:0007669"/>
    <property type="project" value="TreeGrafter"/>
</dbReference>
<feature type="domain" description="ENTH" evidence="7">
    <location>
        <begin position="17"/>
        <end position="148"/>
    </location>
</feature>
<dbReference type="InParanoid" id="A0A2J7R556"/>
<dbReference type="GO" id="GO:0005886">
    <property type="term" value="C:plasma membrane"/>
    <property type="evidence" value="ECO:0007669"/>
    <property type="project" value="TreeGrafter"/>
</dbReference>
<organism evidence="8 9">
    <name type="scientific">Cryptotermes secundus</name>
    <dbReference type="NCBI Taxonomy" id="105785"/>
    <lineage>
        <taxon>Eukaryota</taxon>
        <taxon>Metazoa</taxon>
        <taxon>Ecdysozoa</taxon>
        <taxon>Arthropoda</taxon>
        <taxon>Hexapoda</taxon>
        <taxon>Insecta</taxon>
        <taxon>Pterygota</taxon>
        <taxon>Neoptera</taxon>
        <taxon>Polyneoptera</taxon>
        <taxon>Dictyoptera</taxon>
        <taxon>Blattodea</taxon>
        <taxon>Blattoidea</taxon>
        <taxon>Termitoidae</taxon>
        <taxon>Kalotermitidae</taxon>
        <taxon>Cryptotermitinae</taxon>
        <taxon>Cryptotermes</taxon>
    </lineage>
</organism>
<dbReference type="STRING" id="105785.A0A2J7R556"/>
<evidence type="ECO:0000256" key="2">
    <source>
        <dbReference type="ARBA" id="ARBA00010130"/>
    </source>
</evidence>
<proteinExistence type="inferred from homology"/>